<keyword evidence="3" id="KW-1185">Reference proteome</keyword>
<organism evidence="2 3">
    <name type="scientific">Cardiobacterium valvarum</name>
    <dbReference type="NCBI Taxonomy" id="194702"/>
    <lineage>
        <taxon>Bacteria</taxon>
        <taxon>Pseudomonadati</taxon>
        <taxon>Pseudomonadota</taxon>
        <taxon>Gammaproteobacteria</taxon>
        <taxon>Cardiobacteriales</taxon>
        <taxon>Cardiobacteriaceae</taxon>
        <taxon>Cardiobacterium</taxon>
    </lineage>
</organism>
<dbReference type="AlphaFoldDB" id="A0A381EC59"/>
<dbReference type="EMBL" id="UFUW01000001">
    <property type="protein sequence ID" value="SUX24595.1"/>
    <property type="molecule type" value="Genomic_DNA"/>
</dbReference>
<dbReference type="InterPro" id="IPR006430">
    <property type="entry name" value="Phage_portal_PBSX"/>
</dbReference>
<gene>
    <name evidence="2" type="ORF">NCTC13294_01955</name>
</gene>
<dbReference type="InterPro" id="IPR006944">
    <property type="entry name" value="Phage/GTA_portal"/>
</dbReference>
<evidence type="ECO:0000256" key="1">
    <source>
        <dbReference type="ARBA" id="ARBA00006799"/>
    </source>
</evidence>
<protein>
    <submittedName>
        <fullName evidence="2">Phage portal protein, PBSX family</fullName>
    </submittedName>
</protein>
<dbReference type="Proteomes" id="UP000254572">
    <property type="component" value="Unassembled WGS sequence"/>
</dbReference>
<dbReference type="OrthoDB" id="5449776at2"/>
<dbReference type="Pfam" id="PF04860">
    <property type="entry name" value="Phage_portal"/>
    <property type="match status" value="1"/>
</dbReference>
<reference evidence="2 3" key="1">
    <citation type="submission" date="2018-06" db="EMBL/GenBank/DDBJ databases">
        <authorList>
            <consortium name="Pathogen Informatics"/>
            <person name="Doyle S."/>
        </authorList>
    </citation>
    <scope>NUCLEOTIDE SEQUENCE [LARGE SCALE GENOMIC DNA]</scope>
    <source>
        <strain evidence="2 3">NCTC13294</strain>
    </source>
</reference>
<proteinExistence type="inferred from homology"/>
<name>A0A381EC59_9GAMM</name>
<dbReference type="NCBIfam" id="TIGR01540">
    <property type="entry name" value="portal_PBSX"/>
    <property type="match status" value="1"/>
</dbReference>
<evidence type="ECO:0000313" key="2">
    <source>
        <dbReference type="EMBL" id="SUX24595.1"/>
    </source>
</evidence>
<accession>A0A381EC59</accession>
<sequence length="346" mass="39471">MFKGKKIAASTDKQRMFSFQWAGEEIEVTGAMLLQYLECAFNGEYYELPYSIDAHAKYYYSLLYIRSALQAKANILTSCYQPHELLPRQEFSKLIMDYLWFGNAYLERSYARSGKLLALRHSPAKFTRRSRDNRYRFIIRDLNFFSGYAIHDFPKGSIFHLFEPDVNQEIYGVPEWLPAIQSALLNEAATKFRLRYYRNGSHAGYIMYLTDANINEADIDTLQEQLKLSKGPGNFRNLLLYAPNGKPDGIKLLPISEVAAKDEFFNIKAVSRDDQLAACRVPPNLIGIVPTNSSGFGSISDAAKVFARNEVRPLQDRFLQINDWLGEAVIAFEAYEIGALDPTEPS</sequence>
<dbReference type="RefSeq" id="WP_115612141.1">
    <property type="nucleotide sequence ID" value="NZ_JBHLZC010000003.1"/>
</dbReference>
<evidence type="ECO:0000313" key="3">
    <source>
        <dbReference type="Proteomes" id="UP000254572"/>
    </source>
</evidence>
<comment type="similarity">
    <text evidence="1">Belongs to the phage portal family. PBSX subfamily.</text>
</comment>